<proteinExistence type="predicted"/>
<dbReference type="Proteomes" id="UP000639396">
    <property type="component" value="Unassembled WGS sequence"/>
</dbReference>
<feature type="domain" description="Glycosyl hydrolase family 31 C-terminal" evidence="1">
    <location>
        <begin position="1"/>
        <end position="35"/>
    </location>
</feature>
<organism evidence="2 3">
    <name type="scientific">Paenibacillus oceani</name>
    <dbReference type="NCBI Taxonomy" id="2772510"/>
    <lineage>
        <taxon>Bacteria</taxon>
        <taxon>Bacillati</taxon>
        <taxon>Bacillota</taxon>
        <taxon>Bacilli</taxon>
        <taxon>Bacillales</taxon>
        <taxon>Paenibacillaceae</taxon>
        <taxon>Paenibacillus</taxon>
    </lineage>
</organism>
<name>A0A927GYF0_9BACL</name>
<gene>
    <name evidence="2" type="ORF">IDH45_05940</name>
</gene>
<sequence length="87" mass="9571">MFGDSLLVGAFTETIYLPDGEWIDYWTGARYTGGPFFIRPFGQNGDIGDVFLLEPGAVGGWMLNHDIETTAGNNDQVALSSTIHMRK</sequence>
<comment type="caution">
    <text evidence="2">The sequence shown here is derived from an EMBL/GenBank/DDBJ whole genome shotgun (WGS) entry which is preliminary data.</text>
</comment>
<dbReference type="InterPro" id="IPR013780">
    <property type="entry name" value="Glyco_hydro_b"/>
</dbReference>
<evidence type="ECO:0000259" key="1">
    <source>
        <dbReference type="Pfam" id="PF21365"/>
    </source>
</evidence>
<dbReference type="AlphaFoldDB" id="A0A927GYF0"/>
<evidence type="ECO:0000313" key="3">
    <source>
        <dbReference type="Proteomes" id="UP000639396"/>
    </source>
</evidence>
<accession>A0A927GYF0</accession>
<evidence type="ECO:0000313" key="2">
    <source>
        <dbReference type="EMBL" id="MBD2861530.1"/>
    </source>
</evidence>
<dbReference type="Gene3D" id="2.60.40.1180">
    <property type="entry name" value="Golgi alpha-mannosidase II"/>
    <property type="match status" value="1"/>
</dbReference>
<dbReference type="InterPro" id="IPR048395">
    <property type="entry name" value="Glyco_hydro_31_C"/>
</dbReference>
<keyword evidence="3" id="KW-1185">Reference proteome</keyword>
<dbReference type="EMBL" id="JACXJA010000006">
    <property type="protein sequence ID" value="MBD2861530.1"/>
    <property type="molecule type" value="Genomic_DNA"/>
</dbReference>
<protein>
    <recommendedName>
        <fullName evidence="1">Glycosyl hydrolase family 31 C-terminal domain-containing protein</fullName>
    </recommendedName>
</protein>
<dbReference type="SUPFAM" id="SSF51011">
    <property type="entry name" value="Glycosyl hydrolase domain"/>
    <property type="match status" value="1"/>
</dbReference>
<dbReference type="Pfam" id="PF21365">
    <property type="entry name" value="Glyco_hydro_31_3rd"/>
    <property type="match status" value="1"/>
</dbReference>
<reference evidence="2" key="1">
    <citation type="submission" date="2020-09" db="EMBL/GenBank/DDBJ databases">
        <title>A novel bacterium of genus Paenibacillus, isolated from South China Sea.</title>
        <authorList>
            <person name="Huang H."/>
            <person name="Mo K."/>
            <person name="Hu Y."/>
        </authorList>
    </citation>
    <scope>NUCLEOTIDE SEQUENCE</scope>
    <source>
        <strain evidence="2">IB182363</strain>
    </source>
</reference>